<evidence type="ECO:0000256" key="1">
    <source>
        <dbReference type="ARBA" id="ARBA00022475"/>
    </source>
</evidence>
<dbReference type="GO" id="GO:0005975">
    <property type="term" value="P:carbohydrate metabolic process"/>
    <property type="evidence" value="ECO:0007669"/>
    <property type="project" value="InterPro"/>
</dbReference>
<feature type="binding site" evidence="10">
    <location>
        <begin position="10"/>
        <end position="12"/>
    </location>
    <ligand>
        <name>UDP-N-acetyl-alpha-D-glucosamine</name>
        <dbReference type="ChEBI" id="CHEBI:57705"/>
    </ligand>
</feature>
<keyword evidence="7 10" id="KW-0472">Membrane</keyword>
<evidence type="ECO:0000259" key="11">
    <source>
        <dbReference type="Pfam" id="PF03033"/>
    </source>
</evidence>
<dbReference type="PANTHER" id="PTHR21015">
    <property type="entry name" value="UDP-N-ACETYLGLUCOSAMINE--N-ACETYLMURAMYL-(PENTAPEPTIDE) PYROPHOSPHORYL-UNDECAPRENOL N-ACETYLGLUCOSAMINE TRANSFERASE 1"/>
    <property type="match status" value="1"/>
</dbReference>
<feature type="domain" description="Glycosyltransferase family 28 N-terminal" evidence="11">
    <location>
        <begin position="4"/>
        <end position="141"/>
    </location>
</feature>
<evidence type="ECO:0000256" key="3">
    <source>
        <dbReference type="ARBA" id="ARBA00022676"/>
    </source>
</evidence>
<comment type="similarity">
    <text evidence="10">Belongs to the glycosyltransferase 28 family. MurG subfamily.</text>
</comment>
<keyword evidence="4 10" id="KW-0808">Transferase</keyword>
<dbReference type="CDD" id="cd03785">
    <property type="entry name" value="GT28_MurG"/>
    <property type="match status" value="1"/>
</dbReference>
<dbReference type="EC" id="2.4.1.227" evidence="10"/>
<dbReference type="GO" id="GO:0050511">
    <property type="term" value="F:undecaprenyldiphospho-muramoylpentapeptide beta-N-acetylglucosaminyltransferase activity"/>
    <property type="evidence" value="ECO:0007669"/>
    <property type="project" value="UniProtKB-UniRule"/>
</dbReference>
<dbReference type="InterPro" id="IPR007235">
    <property type="entry name" value="Glyco_trans_28_C"/>
</dbReference>
<accession>A0A1H3ZGK9</accession>
<reference evidence="13 14" key="1">
    <citation type="submission" date="2016-10" db="EMBL/GenBank/DDBJ databases">
        <authorList>
            <person name="de Groot N.N."/>
        </authorList>
    </citation>
    <scope>NUCLEOTIDE SEQUENCE [LARGE SCALE GENOMIC DNA]</scope>
    <source>
        <strain evidence="13 14">DSM 7343</strain>
    </source>
</reference>
<gene>
    <name evidence="10" type="primary">murG</name>
    <name evidence="13" type="ORF">SAMN05660420_01518</name>
</gene>
<protein>
    <recommendedName>
        <fullName evidence="10">UDP-N-acetylglucosamine--N-acetylmuramyl-(pentapeptide) pyrophosphoryl-undecaprenol N-acetylglucosamine transferase</fullName>
        <ecNumber evidence="10">2.4.1.227</ecNumber>
    </recommendedName>
    <alternativeName>
        <fullName evidence="10">Undecaprenyl-PP-MurNAc-pentapeptide-UDPGlcNAc GlcNAc transferase</fullName>
    </alternativeName>
</protein>
<dbReference type="NCBIfam" id="TIGR01133">
    <property type="entry name" value="murG"/>
    <property type="match status" value="1"/>
</dbReference>
<comment type="pathway">
    <text evidence="10">Cell wall biogenesis; peptidoglycan biosynthesis.</text>
</comment>
<sequence>MKLLLAGGGTGGHLFPAVALAQLLLQQDKTAAVQFVGTERGLEQRLLPKLGLPLATVDMVGVVGRGWRGRLELIPKLLKSLFQANKILASFQPDVVVGVGGYASVPVLLAAKMRGVPYLIHEQNAIPGLSNRLLGRWAKAVCLSVANSDAGFNEAKTVLTGNPLRQGFEDITAEIAVPGKLLVFGGSQGARAINETVIEMLPLLKSWEPKPEILHQTGEADFHQVQQAYRQAGFDPQQVVPFIDDMLTAYAQASLVICRAGATTLAELTSCGRAAILIPLPQAAGDHQTANARSLEKVGAAKLIPQADLTADRLAAVVKELFEDREELKRMAEQGRQIGFHGAAGRILNECRRVLEMAPLEGD</sequence>
<evidence type="ECO:0000256" key="8">
    <source>
        <dbReference type="ARBA" id="ARBA00023306"/>
    </source>
</evidence>
<dbReference type="GO" id="GO:0008360">
    <property type="term" value="P:regulation of cell shape"/>
    <property type="evidence" value="ECO:0007669"/>
    <property type="project" value="UniProtKB-KW"/>
</dbReference>
<evidence type="ECO:0000256" key="7">
    <source>
        <dbReference type="ARBA" id="ARBA00023136"/>
    </source>
</evidence>
<dbReference type="PANTHER" id="PTHR21015:SF22">
    <property type="entry name" value="GLYCOSYLTRANSFERASE"/>
    <property type="match status" value="1"/>
</dbReference>
<dbReference type="OrthoDB" id="9808936at2"/>
<organism evidence="13 14">
    <name type="scientific">Desulfuromusa kysingii</name>
    <dbReference type="NCBI Taxonomy" id="37625"/>
    <lineage>
        <taxon>Bacteria</taxon>
        <taxon>Pseudomonadati</taxon>
        <taxon>Thermodesulfobacteriota</taxon>
        <taxon>Desulfuromonadia</taxon>
        <taxon>Desulfuromonadales</taxon>
        <taxon>Geopsychrobacteraceae</taxon>
        <taxon>Desulfuromusa</taxon>
    </lineage>
</organism>
<dbReference type="Pfam" id="PF04101">
    <property type="entry name" value="Glyco_tran_28_C"/>
    <property type="match status" value="1"/>
</dbReference>
<dbReference type="EMBL" id="FNQN01000004">
    <property type="protein sequence ID" value="SEA22800.1"/>
    <property type="molecule type" value="Genomic_DNA"/>
</dbReference>
<keyword evidence="9 10" id="KW-0961">Cell wall biogenesis/degradation</keyword>
<comment type="caution">
    <text evidence="10">Lacks conserved residue(s) required for the propagation of feature annotation.</text>
</comment>
<proteinExistence type="inferred from homology"/>
<evidence type="ECO:0000259" key="12">
    <source>
        <dbReference type="Pfam" id="PF04101"/>
    </source>
</evidence>
<keyword evidence="3 10" id="KW-0328">Glycosyltransferase</keyword>
<evidence type="ECO:0000256" key="9">
    <source>
        <dbReference type="ARBA" id="ARBA00023316"/>
    </source>
</evidence>
<dbReference type="AlphaFoldDB" id="A0A1H3ZGK9"/>
<dbReference type="SUPFAM" id="SSF53756">
    <property type="entry name" value="UDP-Glycosyltransferase/glycogen phosphorylase"/>
    <property type="match status" value="1"/>
</dbReference>
<dbReference type="GO" id="GO:0051301">
    <property type="term" value="P:cell division"/>
    <property type="evidence" value="ECO:0007669"/>
    <property type="project" value="UniProtKB-KW"/>
</dbReference>
<dbReference type="GO" id="GO:0009252">
    <property type="term" value="P:peptidoglycan biosynthetic process"/>
    <property type="evidence" value="ECO:0007669"/>
    <property type="project" value="UniProtKB-UniRule"/>
</dbReference>
<dbReference type="GO" id="GO:0005886">
    <property type="term" value="C:plasma membrane"/>
    <property type="evidence" value="ECO:0007669"/>
    <property type="project" value="UniProtKB-SubCell"/>
</dbReference>
<feature type="binding site" evidence="10">
    <location>
        <position position="288"/>
    </location>
    <ligand>
        <name>UDP-N-acetyl-alpha-D-glucosamine</name>
        <dbReference type="ChEBI" id="CHEBI:57705"/>
    </ligand>
</feature>
<dbReference type="InterPro" id="IPR004276">
    <property type="entry name" value="GlycoTrans_28_N"/>
</dbReference>
<name>A0A1H3ZGK9_9BACT</name>
<keyword evidence="5 10" id="KW-0133">Cell shape</keyword>
<keyword evidence="6 10" id="KW-0573">Peptidoglycan synthesis</keyword>
<dbReference type="HAMAP" id="MF_00033">
    <property type="entry name" value="MurG"/>
    <property type="match status" value="1"/>
</dbReference>
<evidence type="ECO:0000256" key="2">
    <source>
        <dbReference type="ARBA" id="ARBA00022618"/>
    </source>
</evidence>
<evidence type="ECO:0000256" key="5">
    <source>
        <dbReference type="ARBA" id="ARBA00022960"/>
    </source>
</evidence>
<feature type="domain" description="Glycosyl transferase family 28 C-terminal" evidence="12">
    <location>
        <begin position="181"/>
        <end position="335"/>
    </location>
</feature>
<feature type="binding site" evidence="10">
    <location>
        <position position="243"/>
    </location>
    <ligand>
        <name>UDP-N-acetyl-alpha-D-glucosamine</name>
        <dbReference type="ChEBI" id="CHEBI:57705"/>
    </ligand>
</feature>
<dbReference type="UniPathway" id="UPA00219"/>
<feature type="binding site" evidence="10">
    <location>
        <position position="124"/>
    </location>
    <ligand>
        <name>UDP-N-acetyl-alpha-D-glucosamine</name>
        <dbReference type="ChEBI" id="CHEBI:57705"/>
    </ligand>
</feature>
<feature type="binding site" evidence="10">
    <location>
        <position position="165"/>
    </location>
    <ligand>
        <name>UDP-N-acetyl-alpha-D-glucosamine</name>
        <dbReference type="ChEBI" id="CHEBI:57705"/>
    </ligand>
</feature>
<evidence type="ECO:0000256" key="10">
    <source>
        <dbReference type="HAMAP-Rule" id="MF_00033"/>
    </source>
</evidence>
<feature type="binding site" evidence="10">
    <location>
        <position position="187"/>
    </location>
    <ligand>
        <name>UDP-N-acetyl-alpha-D-glucosamine</name>
        <dbReference type="ChEBI" id="CHEBI:57705"/>
    </ligand>
</feature>
<evidence type="ECO:0000256" key="6">
    <source>
        <dbReference type="ARBA" id="ARBA00022984"/>
    </source>
</evidence>
<evidence type="ECO:0000313" key="14">
    <source>
        <dbReference type="Proteomes" id="UP000199409"/>
    </source>
</evidence>
<dbReference type="RefSeq" id="WP_092346340.1">
    <property type="nucleotide sequence ID" value="NZ_FNQN01000004.1"/>
</dbReference>
<comment type="function">
    <text evidence="10">Cell wall formation. Catalyzes the transfer of a GlcNAc subunit on undecaprenyl-pyrophosphoryl-MurNAc-pentapeptide (lipid intermediate I) to form undecaprenyl-pyrophosphoryl-MurNAc-(pentapeptide)GlcNAc (lipid intermediate II).</text>
</comment>
<dbReference type="STRING" id="37625.SAMN05660420_01518"/>
<keyword evidence="8 10" id="KW-0131">Cell cycle</keyword>
<keyword evidence="1 10" id="KW-1003">Cell membrane</keyword>
<keyword evidence="2 10" id="KW-0132">Cell division</keyword>
<dbReference type="Gene3D" id="3.40.50.2000">
    <property type="entry name" value="Glycogen Phosphorylase B"/>
    <property type="match status" value="2"/>
</dbReference>
<dbReference type="GO" id="GO:0051991">
    <property type="term" value="F:UDP-N-acetyl-D-glucosamine:N-acetylmuramoyl-L-alanyl-D-glutamyl-meso-2,6-diaminopimelyl-D-alanyl-D-alanine-diphosphoundecaprenol 4-beta-N-acetylglucosaminlytransferase activity"/>
    <property type="evidence" value="ECO:0007669"/>
    <property type="project" value="RHEA"/>
</dbReference>
<dbReference type="Pfam" id="PF03033">
    <property type="entry name" value="Glyco_transf_28"/>
    <property type="match status" value="1"/>
</dbReference>
<comment type="catalytic activity">
    <reaction evidence="10">
        <text>di-trans,octa-cis-undecaprenyl diphospho-N-acetyl-alpha-D-muramoyl-L-alanyl-D-glutamyl-meso-2,6-diaminopimeloyl-D-alanyl-D-alanine + UDP-N-acetyl-alpha-D-glucosamine = di-trans,octa-cis-undecaprenyl diphospho-[N-acetyl-alpha-D-glucosaminyl-(1-&gt;4)]-N-acetyl-alpha-D-muramoyl-L-alanyl-D-glutamyl-meso-2,6-diaminopimeloyl-D-alanyl-D-alanine + UDP + H(+)</text>
        <dbReference type="Rhea" id="RHEA:31227"/>
        <dbReference type="ChEBI" id="CHEBI:15378"/>
        <dbReference type="ChEBI" id="CHEBI:57705"/>
        <dbReference type="ChEBI" id="CHEBI:58223"/>
        <dbReference type="ChEBI" id="CHEBI:61387"/>
        <dbReference type="ChEBI" id="CHEBI:61388"/>
        <dbReference type="EC" id="2.4.1.227"/>
    </reaction>
</comment>
<keyword evidence="14" id="KW-1185">Reference proteome</keyword>
<evidence type="ECO:0000313" key="13">
    <source>
        <dbReference type="EMBL" id="SEA22800.1"/>
    </source>
</evidence>
<dbReference type="InterPro" id="IPR006009">
    <property type="entry name" value="GlcNAc_MurG"/>
</dbReference>
<evidence type="ECO:0000256" key="4">
    <source>
        <dbReference type="ARBA" id="ARBA00022679"/>
    </source>
</evidence>
<dbReference type="GO" id="GO:0071555">
    <property type="term" value="P:cell wall organization"/>
    <property type="evidence" value="ECO:0007669"/>
    <property type="project" value="UniProtKB-KW"/>
</dbReference>
<dbReference type="Proteomes" id="UP000199409">
    <property type="component" value="Unassembled WGS sequence"/>
</dbReference>
<comment type="subcellular location">
    <subcellularLocation>
        <location evidence="10">Cell membrane</location>
        <topology evidence="10">Peripheral membrane protein</topology>
        <orientation evidence="10">Cytoplasmic side</orientation>
    </subcellularLocation>
</comment>